<comment type="caution">
    <text evidence="2">The sequence shown here is derived from an EMBL/GenBank/DDBJ whole genome shotgun (WGS) entry which is preliminary data.</text>
</comment>
<dbReference type="Proteomes" id="UP000605427">
    <property type="component" value="Unassembled WGS sequence"/>
</dbReference>
<dbReference type="InterPro" id="IPR050289">
    <property type="entry name" value="TorD/DmsD_chaperones"/>
</dbReference>
<keyword evidence="1" id="KW-0143">Chaperone</keyword>
<keyword evidence="3" id="KW-1185">Reference proteome</keyword>
<dbReference type="InterPro" id="IPR036411">
    <property type="entry name" value="TorD-like_sf"/>
</dbReference>
<gene>
    <name evidence="2" type="ORF">GCM10007362_47200</name>
</gene>
<name>A0ABQ2A5X9_9BACL</name>
<dbReference type="Gene3D" id="1.10.3480.10">
    <property type="entry name" value="TorD-like"/>
    <property type="match status" value="1"/>
</dbReference>
<dbReference type="InterPro" id="IPR020945">
    <property type="entry name" value="DMSO/NO3_reduct_chaperone"/>
</dbReference>
<organism evidence="2 3">
    <name type="scientific">Saccharibacillus endophyticus</name>
    <dbReference type="NCBI Taxonomy" id="2060666"/>
    <lineage>
        <taxon>Bacteria</taxon>
        <taxon>Bacillati</taxon>
        <taxon>Bacillota</taxon>
        <taxon>Bacilli</taxon>
        <taxon>Bacillales</taxon>
        <taxon>Paenibacillaceae</taxon>
        <taxon>Saccharibacillus</taxon>
    </lineage>
</organism>
<dbReference type="Pfam" id="PF02613">
    <property type="entry name" value="Nitrate_red_del"/>
    <property type="match status" value="1"/>
</dbReference>
<sequence length="222" mass="25815">MTSATMEKAVTMEREENQWTHTRWMMYQLLSDFIIYRPSVHLVMKWRGKLQRLEWESEAFDQFKTIISEPDTASLAAFCRNETSEYDRLVGQRQAGIPLRESFYAGCEAELAAMRVSAEYDRAGVILNKTSGEKDDELSMELEFMAVLSERLTEQGVRSQGECEQLTRIQWGFVKRHLLTWVPAFCGELRKHTESPLYLSLCTLMEELIASDYAWLSDRISK</sequence>
<dbReference type="EMBL" id="BMDD01000007">
    <property type="protein sequence ID" value="GGH86730.1"/>
    <property type="molecule type" value="Genomic_DNA"/>
</dbReference>
<protein>
    <recommendedName>
        <fullName evidence="4">Molecular chaperone TorD family protein</fullName>
    </recommendedName>
</protein>
<dbReference type="PANTHER" id="PTHR34227">
    <property type="entry name" value="CHAPERONE PROTEIN YCDY"/>
    <property type="match status" value="1"/>
</dbReference>
<reference evidence="3" key="1">
    <citation type="journal article" date="2019" name="Int. J. Syst. Evol. Microbiol.">
        <title>The Global Catalogue of Microorganisms (GCM) 10K type strain sequencing project: providing services to taxonomists for standard genome sequencing and annotation.</title>
        <authorList>
            <consortium name="The Broad Institute Genomics Platform"/>
            <consortium name="The Broad Institute Genome Sequencing Center for Infectious Disease"/>
            <person name="Wu L."/>
            <person name="Ma J."/>
        </authorList>
    </citation>
    <scope>NUCLEOTIDE SEQUENCE [LARGE SCALE GENOMIC DNA]</scope>
    <source>
        <strain evidence="3">CCM 8702</strain>
    </source>
</reference>
<evidence type="ECO:0000313" key="2">
    <source>
        <dbReference type="EMBL" id="GGH86730.1"/>
    </source>
</evidence>
<dbReference type="RefSeq" id="WP_172246200.1">
    <property type="nucleotide sequence ID" value="NZ_BMDD01000007.1"/>
</dbReference>
<evidence type="ECO:0000256" key="1">
    <source>
        <dbReference type="ARBA" id="ARBA00023186"/>
    </source>
</evidence>
<proteinExistence type="predicted"/>
<dbReference type="SUPFAM" id="SSF89155">
    <property type="entry name" value="TorD-like"/>
    <property type="match status" value="1"/>
</dbReference>
<dbReference type="PANTHER" id="PTHR34227:SF1">
    <property type="entry name" value="DIMETHYL SULFOXIDE REDUCTASE CHAPERONE-RELATED"/>
    <property type="match status" value="1"/>
</dbReference>
<evidence type="ECO:0008006" key="4">
    <source>
        <dbReference type="Google" id="ProtNLM"/>
    </source>
</evidence>
<accession>A0ABQ2A5X9</accession>
<evidence type="ECO:0000313" key="3">
    <source>
        <dbReference type="Proteomes" id="UP000605427"/>
    </source>
</evidence>